<dbReference type="InterPro" id="IPR044068">
    <property type="entry name" value="CB"/>
</dbReference>
<dbReference type="GO" id="GO:0007059">
    <property type="term" value="P:chromosome segregation"/>
    <property type="evidence" value="ECO:0007669"/>
    <property type="project" value="UniProtKB-KW"/>
</dbReference>
<keyword evidence="9" id="KW-1185">Reference proteome</keyword>
<evidence type="ECO:0000256" key="1">
    <source>
        <dbReference type="ARBA" id="ARBA00022829"/>
    </source>
</evidence>
<dbReference type="CDD" id="cd00397">
    <property type="entry name" value="DNA_BRE_C"/>
    <property type="match status" value="1"/>
</dbReference>
<keyword evidence="2" id="KW-0229">DNA integration</keyword>
<comment type="caution">
    <text evidence="8">The sequence shown here is derived from an EMBL/GenBank/DDBJ whole genome shotgun (WGS) entry which is preliminary data.</text>
</comment>
<evidence type="ECO:0000313" key="8">
    <source>
        <dbReference type="EMBL" id="MBB6146746.1"/>
    </source>
</evidence>
<feature type="domain" description="Tyr recombinase" evidence="6">
    <location>
        <begin position="160"/>
        <end position="343"/>
    </location>
</feature>
<keyword evidence="1" id="KW-0159">Chromosome partition</keyword>
<dbReference type="InterPro" id="IPR002104">
    <property type="entry name" value="Integrase_catalytic"/>
</dbReference>
<evidence type="ECO:0000256" key="2">
    <source>
        <dbReference type="ARBA" id="ARBA00022908"/>
    </source>
</evidence>
<protein>
    <submittedName>
        <fullName evidence="8">Site-specific recombinase XerD</fullName>
    </submittedName>
</protein>
<dbReference type="PROSITE" id="PS51898">
    <property type="entry name" value="TYR_RECOMBINASE"/>
    <property type="match status" value="1"/>
</dbReference>
<dbReference type="InterPro" id="IPR010998">
    <property type="entry name" value="Integrase_recombinase_N"/>
</dbReference>
<dbReference type="GO" id="GO:0003677">
    <property type="term" value="F:DNA binding"/>
    <property type="evidence" value="ECO:0007669"/>
    <property type="project" value="UniProtKB-UniRule"/>
</dbReference>
<dbReference type="GO" id="GO:0015074">
    <property type="term" value="P:DNA integration"/>
    <property type="evidence" value="ECO:0007669"/>
    <property type="project" value="UniProtKB-KW"/>
</dbReference>
<dbReference type="InterPro" id="IPR050090">
    <property type="entry name" value="Tyrosine_recombinase_XerCD"/>
</dbReference>
<dbReference type="GO" id="GO:0006310">
    <property type="term" value="P:DNA recombination"/>
    <property type="evidence" value="ECO:0007669"/>
    <property type="project" value="UniProtKB-KW"/>
</dbReference>
<dbReference type="Gene3D" id="1.10.150.130">
    <property type="match status" value="1"/>
</dbReference>
<keyword evidence="4" id="KW-0233">DNA recombination</keyword>
<dbReference type="RefSeq" id="WP_184085217.1">
    <property type="nucleotide sequence ID" value="NZ_JACHEK010000011.1"/>
</dbReference>
<dbReference type="PANTHER" id="PTHR30349:SF81">
    <property type="entry name" value="TYROSINE RECOMBINASE XERC"/>
    <property type="match status" value="1"/>
</dbReference>
<dbReference type="Pfam" id="PF02899">
    <property type="entry name" value="Phage_int_SAM_1"/>
    <property type="match status" value="1"/>
</dbReference>
<evidence type="ECO:0000313" key="9">
    <source>
        <dbReference type="Proteomes" id="UP000538666"/>
    </source>
</evidence>
<gene>
    <name evidence="8" type="ORF">HNQ77_004727</name>
</gene>
<dbReference type="InterPro" id="IPR004107">
    <property type="entry name" value="Integrase_SAM-like_N"/>
</dbReference>
<evidence type="ECO:0000259" key="7">
    <source>
        <dbReference type="PROSITE" id="PS51900"/>
    </source>
</evidence>
<evidence type="ECO:0000256" key="3">
    <source>
        <dbReference type="ARBA" id="ARBA00023125"/>
    </source>
</evidence>
<organism evidence="8 9">
    <name type="scientific">Silvibacterium bohemicum</name>
    <dbReference type="NCBI Taxonomy" id="1577686"/>
    <lineage>
        <taxon>Bacteria</taxon>
        <taxon>Pseudomonadati</taxon>
        <taxon>Acidobacteriota</taxon>
        <taxon>Terriglobia</taxon>
        <taxon>Terriglobales</taxon>
        <taxon>Acidobacteriaceae</taxon>
        <taxon>Silvibacterium</taxon>
    </lineage>
</organism>
<dbReference type="SUPFAM" id="SSF56349">
    <property type="entry name" value="DNA breaking-rejoining enzymes"/>
    <property type="match status" value="1"/>
</dbReference>
<dbReference type="EMBL" id="JACHEK010000011">
    <property type="protein sequence ID" value="MBB6146746.1"/>
    <property type="molecule type" value="Genomic_DNA"/>
</dbReference>
<keyword evidence="3 5" id="KW-0238">DNA-binding</keyword>
<dbReference type="InterPro" id="IPR011010">
    <property type="entry name" value="DNA_brk_join_enz"/>
</dbReference>
<accession>A0A841JZJ9</accession>
<dbReference type="Gene3D" id="1.10.443.10">
    <property type="entry name" value="Intergrase catalytic core"/>
    <property type="match status" value="1"/>
</dbReference>
<dbReference type="Pfam" id="PF00589">
    <property type="entry name" value="Phage_integrase"/>
    <property type="match status" value="1"/>
</dbReference>
<reference evidence="8 9" key="1">
    <citation type="submission" date="2020-08" db="EMBL/GenBank/DDBJ databases">
        <title>Genomic Encyclopedia of Type Strains, Phase IV (KMG-IV): sequencing the most valuable type-strain genomes for metagenomic binning, comparative biology and taxonomic classification.</title>
        <authorList>
            <person name="Goeker M."/>
        </authorList>
    </citation>
    <scope>NUCLEOTIDE SEQUENCE [LARGE SCALE GENOMIC DNA]</scope>
    <source>
        <strain evidence="8 9">DSM 103733</strain>
    </source>
</reference>
<proteinExistence type="predicted"/>
<evidence type="ECO:0000256" key="4">
    <source>
        <dbReference type="ARBA" id="ARBA00023172"/>
    </source>
</evidence>
<feature type="domain" description="Core-binding (CB)" evidence="7">
    <location>
        <begin position="40"/>
        <end position="133"/>
    </location>
</feature>
<dbReference type="AlphaFoldDB" id="A0A841JZJ9"/>
<dbReference type="PROSITE" id="PS51900">
    <property type="entry name" value="CB"/>
    <property type="match status" value="1"/>
</dbReference>
<sequence length="362" mass="41866">MAADERPRRLAQSTNHAVEKNRVKSNQLISEVQWDRIPLVEGEKDARAWLGFQACRGLALNTLSAYGRNLERYLRFLNSYDKRPHEIGQEIVGAYLRDLVKPSAAPEEPDIRMANATIQQHLAALRMFYDFLVEEGRCTRNPYRRGDGRSSLPLVRREHKLPTIPTEEEWCRVLSETAKEPIRNRLMLAMSYDAGLRREELCLLETSDIDPSRRTIHVRAETTKNRRSRVLPYSVTTDELYGQYLEHRRTLSRQRGRLFLSQSPRNRAQPVSIWAWSKIVTAIARRADAAGFTPHTLRHLCLTDLARADWDIHEIATFAGHRSIETTMIYVHLSARDLAAKFNATMAQLHQQRLEGMGRLFR</sequence>
<dbReference type="Proteomes" id="UP000538666">
    <property type="component" value="Unassembled WGS sequence"/>
</dbReference>
<dbReference type="InterPro" id="IPR013762">
    <property type="entry name" value="Integrase-like_cat_sf"/>
</dbReference>
<name>A0A841JZJ9_9BACT</name>
<evidence type="ECO:0000259" key="6">
    <source>
        <dbReference type="PROSITE" id="PS51898"/>
    </source>
</evidence>
<dbReference type="PANTHER" id="PTHR30349">
    <property type="entry name" value="PHAGE INTEGRASE-RELATED"/>
    <property type="match status" value="1"/>
</dbReference>
<evidence type="ECO:0000256" key="5">
    <source>
        <dbReference type="PROSITE-ProRule" id="PRU01248"/>
    </source>
</evidence>